<keyword evidence="5" id="KW-1185">Reference proteome</keyword>
<comment type="caution">
    <text evidence="4">The sequence shown here is derived from an EMBL/GenBank/DDBJ whole genome shotgun (WGS) entry which is preliminary data.</text>
</comment>
<dbReference type="AlphaFoldDB" id="I0YQ89"/>
<dbReference type="InterPro" id="IPR010326">
    <property type="entry name" value="EXOC3/Sec6"/>
</dbReference>
<keyword evidence="3" id="KW-0268">Exocytosis</keyword>
<evidence type="ECO:0000256" key="3">
    <source>
        <dbReference type="ARBA" id="ARBA00022483"/>
    </source>
</evidence>
<dbReference type="Gene3D" id="1.10.357.70">
    <property type="entry name" value="Exocyst complex component Sec6, C-terminal domain"/>
    <property type="match status" value="1"/>
</dbReference>
<dbReference type="KEGG" id="csl:COCSUDRAFT_48559"/>
<protein>
    <submittedName>
        <fullName evidence="4">Exocyst complex component Sec6</fullName>
    </submittedName>
</protein>
<dbReference type="Proteomes" id="UP000007264">
    <property type="component" value="Unassembled WGS sequence"/>
</dbReference>
<dbReference type="GO" id="GO:0000145">
    <property type="term" value="C:exocyst"/>
    <property type="evidence" value="ECO:0007669"/>
    <property type="project" value="InterPro"/>
</dbReference>
<dbReference type="Gene3D" id="1.10.357.50">
    <property type="match status" value="1"/>
</dbReference>
<evidence type="ECO:0000256" key="2">
    <source>
        <dbReference type="ARBA" id="ARBA00022448"/>
    </source>
</evidence>
<dbReference type="RefSeq" id="XP_005645102.1">
    <property type="nucleotide sequence ID" value="XM_005645045.1"/>
</dbReference>
<dbReference type="GO" id="GO:0006887">
    <property type="term" value="P:exocytosis"/>
    <property type="evidence" value="ECO:0007669"/>
    <property type="project" value="UniProtKB-KW"/>
</dbReference>
<gene>
    <name evidence="4" type="ORF">COCSUDRAFT_48559</name>
</gene>
<reference evidence="4 5" key="1">
    <citation type="journal article" date="2012" name="Genome Biol.">
        <title>The genome of the polar eukaryotic microalga coccomyxa subellipsoidea reveals traits of cold adaptation.</title>
        <authorList>
            <person name="Blanc G."/>
            <person name="Agarkova I."/>
            <person name="Grimwood J."/>
            <person name="Kuo A."/>
            <person name="Brueggeman A."/>
            <person name="Dunigan D."/>
            <person name="Gurnon J."/>
            <person name="Ladunga I."/>
            <person name="Lindquist E."/>
            <person name="Lucas S."/>
            <person name="Pangilinan J."/>
            <person name="Proschold T."/>
            <person name="Salamov A."/>
            <person name="Schmutz J."/>
            <person name="Weeks D."/>
            <person name="Yamada T."/>
            <person name="Claverie J.M."/>
            <person name="Grigoriev I."/>
            <person name="Van Etten J."/>
            <person name="Lomsadze A."/>
            <person name="Borodovsky M."/>
        </authorList>
    </citation>
    <scope>NUCLEOTIDE SEQUENCE [LARGE SCALE GENOMIC DNA]</scope>
    <source>
        <strain evidence="4 5">C-169</strain>
    </source>
</reference>
<comment type="similarity">
    <text evidence="1">Belongs to the SEC6 family.</text>
</comment>
<dbReference type="PANTHER" id="PTHR21292">
    <property type="entry name" value="EXOCYST COMPLEX COMPONENT SEC6-RELATED"/>
    <property type="match status" value="1"/>
</dbReference>
<dbReference type="GO" id="GO:0000149">
    <property type="term" value="F:SNARE binding"/>
    <property type="evidence" value="ECO:0007669"/>
    <property type="project" value="TreeGrafter"/>
</dbReference>
<evidence type="ECO:0000313" key="5">
    <source>
        <dbReference type="Proteomes" id="UP000007264"/>
    </source>
</evidence>
<evidence type="ECO:0000313" key="4">
    <source>
        <dbReference type="EMBL" id="EIE20558.1"/>
    </source>
</evidence>
<dbReference type="PANTHER" id="PTHR21292:SF1">
    <property type="entry name" value="EXOCYST COMPLEX COMPONENT 3"/>
    <property type="match status" value="1"/>
</dbReference>
<proteinExistence type="inferred from homology"/>
<keyword evidence="2" id="KW-0813">Transport</keyword>
<dbReference type="GeneID" id="17038534"/>
<dbReference type="EMBL" id="AGSI01000015">
    <property type="protein sequence ID" value="EIE20558.1"/>
    <property type="molecule type" value="Genomic_DNA"/>
</dbReference>
<organism evidence="4 5">
    <name type="scientific">Coccomyxa subellipsoidea (strain C-169)</name>
    <name type="common">Green microalga</name>
    <dbReference type="NCBI Taxonomy" id="574566"/>
    <lineage>
        <taxon>Eukaryota</taxon>
        <taxon>Viridiplantae</taxon>
        <taxon>Chlorophyta</taxon>
        <taxon>core chlorophytes</taxon>
        <taxon>Trebouxiophyceae</taxon>
        <taxon>Trebouxiophyceae incertae sedis</taxon>
        <taxon>Coccomyxaceae</taxon>
        <taxon>Coccomyxa</taxon>
        <taxon>Coccomyxa subellipsoidea</taxon>
    </lineage>
</organism>
<dbReference type="GO" id="GO:0051601">
    <property type="term" value="P:exocyst localization"/>
    <property type="evidence" value="ECO:0007669"/>
    <property type="project" value="TreeGrafter"/>
</dbReference>
<dbReference type="InterPro" id="IPR042532">
    <property type="entry name" value="EXOC3/Sec6_C"/>
</dbReference>
<name>I0YQ89_COCSC</name>
<accession>I0YQ89</accession>
<evidence type="ECO:0000256" key="1">
    <source>
        <dbReference type="ARBA" id="ARBA00009447"/>
    </source>
</evidence>
<dbReference type="STRING" id="574566.I0YQ89"/>
<dbReference type="eggNOG" id="KOG2286">
    <property type="taxonomic scope" value="Eukaryota"/>
</dbReference>
<dbReference type="OrthoDB" id="190098at2759"/>
<dbReference type="Pfam" id="PF06046">
    <property type="entry name" value="Sec6"/>
    <property type="match status" value="1"/>
</dbReference>
<sequence>MIDNSIPEQAVDARKAAVEEVERLLQHPEDLKRLPNMLEEYTQKHQANKTQLSATVASQVDAARAGMELLDSAQKTLTKMQECYKDIDELCTECSNLIDNHEKIQVLSAVHYNLGKTLQDVENIVALPHEAAEAEEMLRDDTQLLQAYECLAILEGTSSMAQQALESNAKLKRDDSRNISAYFNKVKMTMGKVEERLWSIIRNFATLGRDQPAMLVNAVRIIELQEMVDRQLEASGKGGMRAIQPKRYRKRCEQQIGMSIQENFAPLLRDCAQLMAAGENTDKRTGEILDEAHEFVVQLADIYDYVTPCFPEKYRIFRVIGWTSNYQETLRELGLEEEDIAFPEGPDRGTTVLIDKYIARMRSTLHTWFVNILEADLSGEPKQKEDGQLWTPGAVDFFRIVNEQLSVVEEVSSGEMLLRTGESVMTIMRQFQEAQKQYLERDLSEGLLCAVINNNTRCYNESTEFADHLDDELAGPFKGRLDIDTQCRGFLELAKEAVGHLVNAIFADAAFAELFHKLYCTEEWQNGVTTASILATLGDYFEDYETLIEPSWFKRLAVACLEETLAHFIAALLTYTKAVTDAFLKRLERDYDDICTFFEKHCIKEKARRSPCPSTHCLASCVTKVCQPLDDLRDVASSDSVDTFVLSYTSLLQTAPGITPALVERIVASRSDLTKADIKEVIDQCRDVHATRQRNASEDASSLPKTAIKAAGNKDWSAFRVALVAAKRKSKPPSSRI</sequence>